<dbReference type="AlphaFoldDB" id="A0A1V2ZW68"/>
<dbReference type="GO" id="GO:0071281">
    <property type="term" value="P:cellular response to iron ion"/>
    <property type="evidence" value="ECO:0007669"/>
    <property type="project" value="TreeGrafter"/>
</dbReference>
<evidence type="ECO:0000256" key="1">
    <source>
        <dbReference type="ARBA" id="ARBA00022729"/>
    </source>
</evidence>
<dbReference type="InterPro" id="IPR002491">
    <property type="entry name" value="ABC_transptr_periplasmic_BD"/>
</dbReference>
<dbReference type="CDD" id="cd01144">
    <property type="entry name" value="BtuF"/>
    <property type="match status" value="1"/>
</dbReference>
<comment type="caution">
    <text evidence="4">The sequence shown here is derived from an EMBL/GenBank/DDBJ whole genome shotgun (WGS) entry which is preliminary data.</text>
</comment>
<dbReference type="EMBL" id="MUZR01000056">
    <property type="protein sequence ID" value="OOC09231.1"/>
    <property type="molecule type" value="Genomic_DNA"/>
</dbReference>
<organism evidence="4 5">
    <name type="scientific">Thioalkalivibrio halophilus</name>
    <dbReference type="NCBI Taxonomy" id="252474"/>
    <lineage>
        <taxon>Bacteria</taxon>
        <taxon>Pseudomonadati</taxon>
        <taxon>Pseudomonadota</taxon>
        <taxon>Gammaproteobacteria</taxon>
        <taxon>Chromatiales</taxon>
        <taxon>Ectothiorhodospiraceae</taxon>
        <taxon>Thioalkalivibrio</taxon>
    </lineage>
</organism>
<accession>A0A1V2ZW68</accession>
<dbReference type="PROSITE" id="PS50983">
    <property type="entry name" value="FE_B12_PBP"/>
    <property type="match status" value="1"/>
</dbReference>
<feature type="domain" description="Fe/B12 periplasmic-binding" evidence="3">
    <location>
        <begin position="49"/>
        <end position="302"/>
    </location>
</feature>
<feature type="signal peptide" evidence="2">
    <location>
        <begin position="1"/>
        <end position="25"/>
    </location>
</feature>
<dbReference type="SUPFAM" id="SSF53807">
    <property type="entry name" value="Helical backbone' metal receptor"/>
    <property type="match status" value="1"/>
</dbReference>
<keyword evidence="5" id="KW-1185">Reference proteome</keyword>
<dbReference type="OrthoDB" id="6495095at2"/>
<evidence type="ECO:0000313" key="5">
    <source>
        <dbReference type="Proteomes" id="UP000189177"/>
    </source>
</evidence>
<feature type="chain" id="PRO_5012798881" evidence="2">
    <location>
        <begin position="26"/>
        <end position="305"/>
    </location>
</feature>
<sequence length="305" mass="33782">MSYRSNLLPALLAASALLLSPAGHAADNDSISVIDDTDREVRLDAPAERIVSLAPHITEVLFAIGAGDRVIGATDHSDYPEPAADIPRVGGYTSLDLERILAKEPDLVVAWDSGNSRSHIERLRELGLTVYVSEPRGFDGVASSMERMAELAGTAEQGRAEAERFLDEIEALRQKYADRDPVPLFYQVWDQPLMTVNNEHLIAEAIEVCGGENVFGHLDRLVPRMDREAVIHADPEVIIGGGMGEDNPAWVEAWREWDNMLAVRRDNLFFLPPSLLQRHTPRIAEGTAMMCEELQTARDRRPDSP</sequence>
<dbReference type="Pfam" id="PF01497">
    <property type="entry name" value="Peripla_BP_2"/>
    <property type="match status" value="1"/>
</dbReference>
<dbReference type="PANTHER" id="PTHR30535">
    <property type="entry name" value="VITAMIN B12-BINDING PROTEIN"/>
    <property type="match status" value="1"/>
</dbReference>
<name>A0A1V2ZW68_9GAMM</name>
<gene>
    <name evidence="4" type="ORF">B1A74_12065</name>
</gene>
<dbReference type="NCBIfam" id="NF038402">
    <property type="entry name" value="TroA_like"/>
    <property type="match status" value="1"/>
</dbReference>
<dbReference type="Proteomes" id="UP000189177">
    <property type="component" value="Unassembled WGS sequence"/>
</dbReference>
<dbReference type="InterPro" id="IPR054828">
    <property type="entry name" value="Vit_B12_bind_prot"/>
</dbReference>
<evidence type="ECO:0000313" key="4">
    <source>
        <dbReference type="EMBL" id="OOC09231.1"/>
    </source>
</evidence>
<evidence type="ECO:0000259" key="3">
    <source>
        <dbReference type="PROSITE" id="PS50983"/>
    </source>
</evidence>
<dbReference type="PANTHER" id="PTHR30535:SF34">
    <property type="entry name" value="MOLYBDATE-BINDING PROTEIN MOLA"/>
    <property type="match status" value="1"/>
</dbReference>
<dbReference type="RefSeq" id="WP_077244770.1">
    <property type="nucleotide sequence ID" value="NZ_MUZR01000056.1"/>
</dbReference>
<dbReference type="STRING" id="252474.B1A74_12065"/>
<dbReference type="Gene3D" id="3.40.50.1980">
    <property type="entry name" value="Nitrogenase molybdenum iron protein domain"/>
    <property type="match status" value="2"/>
</dbReference>
<proteinExistence type="predicted"/>
<reference evidence="4 5" key="1">
    <citation type="submission" date="2017-02" db="EMBL/GenBank/DDBJ databases">
        <title>Genomic diversity within the haloalkaliphilic genus Thioalkalivibrio.</title>
        <authorList>
            <person name="Ahn A.-C."/>
            <person name="Meier-Kolthoff J."/>
            <person name="Overmars L."/>
            <person name="Richter M."/>
            <person name="Woyke T."/>
            <person name="Sorokin D.Y."/>
            <person name="Muyzer G."/>
        </authorList>
    </citation>
    <scope>NUCLEOTIDE SEQUENCE [LARGE SCALE GENOMIC DNA]</scope>
    <source>
        <strain evidence="4 5">HL17</strain>
    </source>
</reference>
<protein>
    <submittedName>
        <fullName evidence="4">Cobalamin-binding protein</fullName>
    </submittedName>
</protein>
<dbReference type="InterPro" id="IPR050902">
    <property type="entry name" value="ABC_Transporter_SBP"/>
</dbReference>
<evidence type="ECO:0000256" key="2">
    <source>
        <dbReference type="SAM" id="SignalP"/>
    </source>
</evidence>
<keyword evidence="1 2" id="KW-0732">Signal</keyword>